<sequence>MPPQQHLHHLYDAVTGEYRGAVFATPEQLADMSNVAERDSPPLPDLQTLKDSALAVVRGIALEVRREIAASASPECSLIWVLKAVCGAVWQLNDAAANPRLDGVSAIAQAGFKLETDITGEAPVAVRDSSLEKAGLFFNAHQIVEGMERLAEDRIPTATTLAEQDTVTTQLRAWQTQARSTIETLSS</sequence>
<gene>
    <name evidence="1" type="ORF">QPJ95_13520</name>
</gene>
<dbReference type="Proteomes" id="UP001238334">
    <property type="component" value="Chromosome"/>
</dbReference>
<proteinExistence type="predicted"/>
<dbReference type="EMBL" id="CP127247">
    <property type="protein sequence ID" value="WIY23668.1"/>
    <property type="molecule type" value="Genomic_DNA"/>
</dbReference>
<reference evidence="1 2" key="1">
    <citation type="submission" date="2023-06" db="EMBL/GenBank/DDBJ databases">
        <title>Parasedimentitalea psychrophila sp. nov., a psychrophilic bacterium isolated from deep-sea sediment.</title>
        <authorList>
            <person name="Li A."/>
        </authorList>
    </citation>
    <scope>NUCLEOTIDE SEQUENCE [LARGE SCALE GENOMIC DNA]</scope>
    <source>
        <strain evidence="1 2">QS115</strain>
    </source>
</reference>
<evidence type="ECO:0000313" key="2">
    <source>
        <dbReference type="Proteomes" id="UP001238334"/>
    </source>
</evidence>
<accession>A0A9Y2KVY2</accession>
<dbReference type="RefSeq" id="WP_270920526.1">
    <property type="nucleotide sequence ID" value="NZ_CP127247.1"/>
</dbReference>
<keyword evidence="2" id="KW-1185">Reference proteome</keyword>
<name>A0A9Y2KVY2_9RHOB</name>
<dbReference type="AlphaFoldDB" id="A0A9Y2KVY2"/>
<protein>
    <submittedName>
        <fullName evidence="1">Uncharacterized protein</fullName>
    </submittedName>
</protein>
<evidence type="ECO:0000313" key="1">
    <source>
        <dbReference type="EMBL" id="WIY23668.1"/>
    </source>
</evidence>
<organism evidence="1 2">
    <name type="scientific">Parasedimentitalea psychrophila</name>
    <dbReference type="NCBI Taxonomy" id="2997337"/>
    <lineage>
        <taxon>Bacteria</taxon>
        <taxon>Pseudomonadati</taxon>
        <taxon>Pseudomonadota</taxon>
        <taxon>Alphaproteobacteria</taxon>
        <taxon>Rhodobacterales</taxon>
        <taxon>Paracoccaceae</taxon>
        <taxon>Parasedimentitalea</taxon>
    </lineage>
</organism>
<dbReference type="KEGG" id="ppso:QPJ95_13520"/>